<protein>
    <submittedName>
        <fullName evidence="2">Uncharacterized protein</fullName>
    </submittedName>
</protein>
<dbReference type="EMBL" id="SHOA02000009">
    <property type="protein sequence ID" value="TDH74087.1"/>
    <property type="molecule type" value="Genomic_DNA"/>
</dbReference>
<organism evidence="2 3">
    <name type="scientific">Bremia lactucae</name>
    <name type="common">Lettuce downy mildew</name>
    <dbReference type="NCBI Taxonomy" id="4779"/>
    <lineage>
        <taxon>Eukaryota</taxon>
        <taxon>Sar</taxon>
        <taxon>Stramenopiles</taxon>
        <taxon>Oomycota</taxon>
        <taxon>Peronosporomycetes</taxon>
        <taxon>Peronosporales</taxon>
        <taxon>Peronosporaceae</taxon>
        <taxon>Bremia</taxon>
    </lineage>
</organism>
<gene>
    <name evidence="2" type="ORF">CCR75_009565</name>
</gene>
<evidence type="ECO:0000313" key="3">
    <source>
        <dbReference type="Proteomes" id="UP000294530"/>
    </source>
</evidence>
<keyword evidence="3" id="KW-1185">Reference proteome</keyword>
<evidence type="ECO:0000313" key="2">
    <source>
        <dbReference type="EMBL" id="TDH74087.1"/>
    </source>
</evidence>
<name>A0A976ILJ9_BRELC</name>
<dbReference type="RefSeq" id="XP_067823585.1">
    <property type="nucleotide sequence ID" value="XM_067967604.1"/>
</dbReference>
<evidence type="ECO:0000256" key="1">
    <source>
        <dbReference type="SAM" id="Phobius"/>
    </source>
</evidence>
<dbReference type="GeneID" id="94353275"/>
<reference evidence="2 3" key="1">
    <citation type="journal article" date="2021" name="Genome Biol.">
        <title>AFLAP: assembly-free linkage analysis pipeline using k-mers from genome sequencing data.</title>
        <authorList>
            <person name="Fletcher K."/>
            <person name="Zhang L."/>
            <person name="Gil J."/>
            <person name="Han R."/>
            <person name="Cavanaugh K."/>
            <person name="Michelmore R."/>
        </authorList>
    </citation>
    <scope>NUCLEOTIDE SEQUENCE [LARGE SCALE GENOMIC DNA]</scope>
    <source>
        <strain evidence="2 3">SF5</strain>
    </source>
</reference>
<dbReference type="KEGG" id="blac:94353275"/>
<dbReference type="Proteomes" id="UP000294530">
    <property type="component" value="Unassembled WGS sequence"/>
</dbReference>
<feature type="transmembrane region" description="Helical" evidence="1">
    <location>
        <begin position="6"/>
        <end position="24"/>
    </location>
</feature>
<keyword evidence="1" id="KW-0812">Transmembrane</keyword>
<proteinExistence type="predicted"/>
<dbReference type="AlphaFoldDB" id="A0A976ILJ9"/>
<keyword evidence="1" id="KW-1133">Transmembrane helix</keyword>
<accession>A0A976ILJ9</accession>
<comment type="caution">
    <text evidence="2">The sequence shown here is derived from an EMBL/GenBank/DDBJ whole genome shotgun (WGS) entry which is preliminary data.</text>
</comment>
<sequence length="121" mass="12952">MIPCEFVVLSVAIVLVLLLALKLYTMKTSASRAIANQPPPAFTVVEINNLTSMDQINYLSSYTSKALLLSPIAEEIRASQVSTLSYVGLSDVVMPSLESPVVLVSPFDGAQVAALPPVRFV</sequence>
<keyword evidence="1" id="KW-0472">Membrane</keyword>